<dbReference type="AlphaFoldDB" id="A0A5S3QFP1"/>
<dbReference type="RefSeq" id="WP_138604804.1">
    <property type="nucleotide sequence ID" value="NZ_VCIA01000002.1"/>
</dbReference>
<dbReference type="Pfam" id="PF15781">
    <property type="entry name" value="ParE-like_toxin"/>
    <property type="match status" value="1"/>
</dbReference>
<dbReference type="Gene3D" id="3.30.2310.20">
    <property type="entry name" value="RelE-like"/>
    <property type="match status" value="1"/>
</dbReference>
<accession>A0A5S3QFP1</accession>
<evidence type="ECO:0000313" key="2">
    <source>
        <dbReference type="EMBL" id="TMN18835.1"/>
    </source>
</evidence>
<evidence type="ECO:0000313" key="3">
    <source>
        <dbReference type="Proteomes" id="UP000306980"/>
    </source>
</evidence>
<dbReference type="EMBL" id="VCIA01000002">
    <property type="protein sequence ID" value="TMN18835.1"/>
    <property type="molecule type" value="Genomic_DNA"/>
</dbReference>
<dbReference type="OrthoDB" id="82378at2"/>
<dbReference type="SUPFAM" id="SSF143011">
    <property type="entry name" value="RelE-like"/>
    <property type="match status" value="1"/>
</dbReference>
<dbReference type="Proteomes" id="UP000306980">
    <property type="component" value="Unassembled WGS sequence"/>
</dbReference>
<evidence type="ECO:0000313" key="1">
    <source>
        <dbReference type="EMBL" id="TMN18807.1"/>
    </source>
</evidence>
<gene>
    <name evidence="1" type="ORF">FFL34_17805</name>
    <name evidence="2" type="ORF">FFL34_17970</name>
</gene>
<protein>
    <submittedName>
        <fullName evidence="2">Type II toxin-antitoxin system RelE/ParE family toxin</fullName>
    </submittedName>
</protein>
<name>A0A5S3QFP1_9BACI</name>
<dbReference type="EMBL" id="VCIA01000002">
    <property type="protein sequence ID" value="TMN18807.1"/>
    <property type="molecule type" value="Genomic_DNA"/>
</dbReference>
<proteinExistence type="predicted"/>
<sequence>MLPVAYLNPAKRYFKKLKEKPLKKQFDEAIHHIRLNPYVGEPKTGDLAGIYSYNIPYKGTQYRLAYRIAENDTGELIVVILAGTRETFYQELKHFMNS</sequence>
<comment type="caution">
    <text evidence="2">The sequence shown here is derived from an EMBL/GenBank/DDBJ whole genome shotgun (WGS) entry which is preliminary data.</text>
</comment>
<reference evidence="2 3" key="1">
    <citation type="submission" date="2019-05" db="EMBL/GenBank/DDBJ databases">
        <title>Genomic analysis of Lentibacillus sp. NKC220-2.</title>
        <authorList>
            <person name="Oh Y.J."/>
        </authorList>
    </citation>
    <scope>NUCLEOTIDE SEQUENCE [LARGE SCALE GENOMIC DNA]</scope>
    <source>
        <strain evidence="2 3">NKC220-2</strain>
    </source>
</reference>
<dbReference type="InterPro" id="IPR035093">
    <property type="entry name" value="RelE/ParE_toxin_dom_sf"/>
</dbReference>
<dbReference type="InterPro" id="IPR031552">
    <property type="entry name" value="ParE-like_toxin"/>
</dbReference>
<organism evidence="2 3">
    <name type="scientific">Lentibacillus cibarius</name>
    <dbReference type="NCBI Taxonomy" id="2583219"/>
    <lineage>
        <taxon>Bacteria</taxon>
        <taxon>Bacillati</taxon>
        <taxon>Bacillota</taxon>
        <taxon>Bacilli</taxon>
        <taxon>Bacillales</taxon>
        <taxon>Bacillaceae</taxon>
        <taxon>Lentibacillus</taxon>
    </lineage>
</organism>